<dbReference type="OrthoDB" id="2758521at2759"/>
<name>A0A0D0BDM5_9AGAR</name>
<dbReference type="EMBL" id="KN834769">
    <property type="protein sequence ID" value="KIK61830.1"/>
    <property type="molecule type" value="Genomic_DNA"/>
</dbReference>
<evidence type="ECO:0000256" key="1">
    <source>
        <dbReference type="SAM" id="SignalP"/>
    </source>
</evidence>
<accession>A0A0D0BDM5</accession>
<keyword evidence="3" id="KW-1185">Reference proteome</keyword>
<keyword evidence="1" id="KW-0732">Signal</keyword>
<dbReference type="HOGENOM" id="CLU_081164_0_1_1"/>
<dbReference type="AlphaFoldDB" id="A0A0D0BDM5"/>
<dbReference type="Proteomes" id="UP000053593">
    <property type="component" value="Unassembled WGS sequence"/>
</dbReference>
<protein>
    <submittedName>
        <fullName evidence="2">Uncharacterized protein</fullName>
    </submittedName>
</protein>
<dbReference type="Gene3D" id="2.60.120.260">
    <property type="entry name" value="Galactose-binding domain-like"/>
    <property type="match status" value="1"/>
</dbReference>
<feature type="signal peptide" evidence="1">
    <location>
        <begin position="1"/>
        <end position="22"/>
    </location>
</feature>
<gene>
    <name evidence="2" type="ORF">GYMLUDRAFT_165617</name>
</gene>
<reference evidence="2 3" key="1">
    <citation type="submission" date="2014-04" db="EMBL/GenBank/DDBJ databases">
        <title>Evolutionary Origins and Diversification of the Mycorrhizal Mutualists.</title>
        <authorList>
            <consortium name="DOE Joint Genome Institute"/>
            <consortium name="Mycorrhizal Genomics Consortium"/>
            <person name="Kohler A."/>
            <person name="Kuo A."/>
            <person name="Nagy L.G."/>
            <person name="Floudas D."/>
            <person name="Copeland A."/>
            <person name="Barry K.W."/>
            <person name="Cichocki N."/>
            <person name="Veneault-Fourrey C."/>
            <person name="LaButti K."/>
            <person name="Lindquist E.A."/>
            <person name="Lipzen A."/>
            <person name="Lundell T."/>
            <person name="Morin E."/>
            <person name="Murat C."/>
            <person name="Riley R."/>
            <person name="Ohm R."/>
            <person name="Sun H."/>
            <person name="Tunlid A."/>
            <person name="Henrissat B."/>
            <person name="Grigoriev I.V."/>
            <person name="Hibbett D.S."/>
            <person name="Martin F."/>
        </authorList>
    </citation>
    <scope>NUCLEOTIDE SEQUENCE [LARGE SCALE GENOMIC DNA]</scope>
    <source>
        <strain evidence="2 3">FD-317 M1</strain>
    </source>
</reference>
<evidence type="ECO:0000313" key="3">
    <source>
        <dbReference type="Proteomes" id="UP000053593"/>
    </source>
</evidence>
<sequence length="193" mass="21119">MCRQRLFTTLLVCLTGLSFIFSEPVNHSIDDTLGDSATGQRPIYLPVTGVWKDNTCTSCSLRPPTPSAFKGTYTSATYYPYLKNISITFEFTGTAIYIFFVLANAPPPGVGATTAVNFTLDGSIMGTFNHSPNRSAPAFQFNESALVFSQTGLENISHQMVISTAGNEQIFVDFDYALYTCAFSLTYYVGILN</sequence>
<organism evidence="2 3">
    <name type="scientific">Collybiopsis luxurians FD-317 M1</name>
    <dbReference type="NCBI Taxonomy" id="944289"/>
    <lineage>
        <taxon>Eukaryota</taxon>
        <taxon>Fungi</taxon>
        <taxon>Dikarya</taxon>
        <taxon>Basidiomycota</taxon>
        <taxon>Agaricomycotina</taxon>
        <taxon>Agaricomycetes</taxon>
        <taxon>Agaricomycetidae</taxon>
        <taxon>Agaricales</taxon>
        <taxon>Marasmiineae</taxon>
        <taxon>Omphalotaceae</taxon>
        <taxon>Collybiopsis</taxon>
        <taxon>Collybiopsis luxurians</taxon>
    </lineage>
</organism>
<evidence type="ECO:0000313" key="2">
    <source>
        <dbReference type="EMBL" id="KIK61830.1"/>
    </source>
</evidence>
<feature type="chain" id="PRO_5002208009" evidence="1">
    <location>
        <begin position="23"/>
        <end position="193"/>
    </location>
</feature>
<proteinExistence type="predicted"/>